<comment type="caution">
    <text evidence="2">The sequence shown here is derived from an EMBL/GenBank/DDBJ whole genome shotgun (WGS) entry which is preliminary data.</text>
</comment>
<feature type="compositionally biased region" description="Polar residues" evidence="1">
    <location>
        <begin position="1"/>
        <end position="15"/>
    </location>
</feature>
<evidence type="ECO:0000313" key="2">
    <source>
        <dbReference type="EMBL" id="OXU31307.1"/>
    </source>
</evidence>
<dbReference type="EMBL" id="NNAY01000069">
    <property type="protein sequence ID" value="OXU31307.1"/>
    <property type="molecule type" value="Genomic_DNA"/>
</dbReference>
<dbReference type="AlphaFoldDB" id="A0A232FLT0"/>
<keyword evidence="3" id="KW-1185">Reference proteome</keyword>
<accession>A0A232FLT0</accession>
<organism evidence="2 3">
    <name type="scientific">Trichomalopsis sarcophagae</name>
    <dbReference type="NCBI Taxonomy" id="543379"/>
    <lineage>
        <taxon>Eukaryota</taxon>
        <taxon>Metazoa</taxon>
        <taxon>Ecdysozoa</taxon>
        <taxon>Arthropoda</taxon>
        <taxon>Hexapoda</taxon>
        <taxon>Insecta</taxon>
        <taxon>Pterygota</taxon>
        <taxon>Neoptera</taxon>
        <taxon>Endopterygota</taxon>
        <taxon>Hymenoptera</taxon>
        <taxon>Apocrita</taxon>
        <taxon>Proctotrupomorpha</taxon>
        <taxon>Chalcidoidea</taxon>
        <taxon>Pteromalidae</taxon>
        <taxon>Pteromalinae</taxon>
        <taxon>Trichomalopsis</taxon>
    </lineage>
</organism>
<proteinExistence type="predicted"/>
<evidence type="ECO:0000256" key="1">
    <source>
        <dbReference type="SAM" id="MobiDB-lite"/>
    </source>
</evidence>
<dbReference type="Proteomes" id="UP000215335">
    <property type="component" value="Unassembled WGS sequence"/>
</dbReference>
<name>A0A232FLT0_9HYME</name>
<dbReference type="STRING" id="543379.A0A232FLT0"/>
<protein>
    <submittedName>
        <fullName evidence="2">Uncharacterized protein</fullName>
    </submittedName>
</protein>
<reference evidence="2 3" key="1">
    <citation type="journal article" date="2017" name="Curr. Biol.">
        <title>The Evolution of Venom by Co-option of Single-Copy Genes.</title>
        <authorList>
            <person name="Martinson E.O."/>
            <person name="Mrinalini"/>
            <person name="Kelkar Y.D."/>
            <person name="Chang C.H."/>
            <person name="Werren J.H."/>
        </authorList>
    </citation>
    <scope>NUCLEOTIDE SEQUENCE [LARGE SCALE GENOMIC DNA]</scope>
    <source>
        <strain evidence="2 3">Alberta</strain>
        <tissue evidence="2">Whole body</tissue>
    </source>
</reference>
<evidence type="ECO:0000313" key="3">
    <source>
        <dbReference type="Proteomes" id="UP000215335"/>
    </source>
</evidence>
<sequence>NPGSSLFTSTAKSNLFGSNNSSTTFNTTGTFGSMPTFGSGTNQLSTLGTNFFGAGLLVNNLQQSSNPVPVHQQILALVSAPFGDSPLLKNLLPVSICIINSLCIL</sequence>
<gene>
    <name evidence="2" type="ORF">TSAR_006341</name>
</gene>
<feature type="region of interest" description="Disordered" evidence="1">
    <location>
        <begin position="1"/>
        <end position="22"/>
    </location>
</feature>
<feature type="non-terminal residue" evidence="2">
    <location>
        <position position="1"/>
    </location>
</feature>